<accession>A0ACC4E2G6</accession>
<keyword evidence="2" id="KW-1185">Reference proteome</keyword>
<gene>
    <name evidence="1" type="ORF">ACCO45_004041</name>
</gene>
<dbReference type="EMBL" id="JBGNUJ010000003">
    <property type="protein sequence ID" value="KAL3962518.1"/>
    <property type="molecule type" value="Genomic_DNA"/>
</dbReference>
<evidence type="ECO:0000313" key="2">
    <source>
        <dbReference type="Proteomes" id="UP001638806"/>
    </source>
</evidence>
<reference evidence="1" key="1">
    <citation type="submission" date="2024-12" db="EMBL/GenBank/DDBJ databases">
        <title>Comparative genomics and development of molecular markers within Purpureocillium lilacinum and among Purpureocillium species.</title>
        <authorList>
            <person name="Yeh Z.-Y."/>
            <person name="Ni N.-T."/>
            <person name="Lo P.-H."/>
            <person name="Mushyakhwo K."/>
            <person name="Lin C.-F."/>
            <person name="Nai Y.-S."/>
        </authorList>
    </citation>
    <scope>NUCLEOTIDE SEQUENCE</scope>
    <source>
        <strain evidence="1">NCHU-NPUST-175</strain>
    </source>
</reference>
<proteinExistence type="predicted"/>
<organism evidence="1 2">
    <name type="scientific">Purpureocillium lilacinum</name>
    <name type="common">Paecilomyces lilacinus</name>
    <dbReference type="NCBI Taxonomy" id="33203"/>
    <lineage>
        <taxon>Eukaryota</taxon>
        <taxon>Fungi</taxon>
        <taxon>Dikarya</taxon>
        <taxon>Ascomycota</taxon>
        <taxon>Pezizomycotina</taxon>
        <taxon>Sordariomycetes</taxon>
        <taxon>Hypocreomycetidae</taxon>
        <taxon>Hypocreales</taxon>
        <taxon>Ophiocordycipitaceae</taxon>
        <taxon>Purpureocillium</taxon>
    </lineage>
</organism>
<comment type="caution">
    <text evidence="1">The sequence shown here is derived from an EMBL/GenBank/DDBJ whole genome shotgun (WGS) entry which is preliminary data.</text>
</comment>
<dbReference type="Proteomes" id="UP001638806">
    <property type="component" value="Unassembled WGS sequence"/>
</dbReference>
<protein>
    <submittedName>
        <fullName evidence="1">Uncharacterized protein</fullName>
    </submittedName>
</protein>
<evidence type="ECO:0000313" key="1">
    <source>
        <dbReference type="EMBL" id="KAL3962518.1"/>
    </source>
</evidence>
<sequence>MEASLSSTGRASARRPGAPGTWPRAGPAAFGVPLGVARRGAWAGLPGFPGWLQYKVHHSLQLRCPAGGTMQTPSILSALLRHEDYTSSAMCPLRELVASPRGRGRPRRPTRAAAQDALLHVPVVLSSLLSPPAYSAAPGYLTDHLSRRPTELERLRRAPVGWRLNRRMEPAQTDRTPQPPAACPAARGTSIHQ</sequence>
<name>A0ACC4E2G6_PURLI</name>